<organism evidence="1 2">
    <name type="scientific">Rhodonellum psychrophilum GCM71 = DSM 17998</name>
    <dbReference type="NCBI Taxonomy" id="1123057"/>
    <lineage>
        <taxon>Bacteria</taxon>
        <taxon>Pseudomonadati</taxon>
        <taxon>Bacteroidota</taxon>
        <taxon>Cytophagia</taxon>
        <taxon>Cytophagales</taxon>
        <taxon>Cytophagaceae</taxon>
        <taxon>Rhodonellum</taxon>
    </lineage>
</organism>
<gene>
    <name evidence="1" type="ORF">P872_07205</name>
</gene>
<dbReference type="EMBL" id="AWXR01000031">
    <property type="protein sequence ID" value="ERM82187.1"/>
    <property type="molecule type" value="Genomic_DNA"/>
</dbReference>
<accession>U5C1X8</accession>
<sequence length="37" mass="4361">MKGIKKITQNDNRIATISPPNHPFYYCKTQDQLDFFS</sequence>
<reference evidence="1 2" key="1">
    <citation type="journal article" date="2013" name="Genome Announc.">
        <title>Draft Genome Sequence of the Psychrophilic and Alkaliphilic Rhodonellum psychrophilum Strain GCM71T.</title>
        <authorList>
            <person name="Hauptmann A.L."/>
            <person name="Glaring M.A."/>
            <person name="Hallin P.F."/>
            <person name="Prieme A."/>
            <person name="Stougaard P."/>
        </authorList>
    </citation>
    <scope>NUCLEOTIDE SEQUENCE [LARGE SCALE GENOMIC DNA]</scope>
    <source>
        <strain evidence="1 2">GCM71</strain>
    </source>
</reference>
<dbReference type="AlphaFoldDB" id="U5C1X8"/>
<evidence type="ECO:0000313" key="2">
    <source>
        <dbReference type="Proteomes" id="UP000016843"/>
    </source>
</evidence>
<dbReference type="Proteomes" id="UP000016843">
    <property type="component" value="Unassembled WGS sequence"/>
</dbReference>
<keyword evidence="2" id="KW-1185">Reference proteome</keyword>
<comment type="caution">
    <text evidence="1">The sequence shown here is derived from an EMBL/GenBank/DDBJ whole genome shotgun (WGS) entry which is preliminary data.</text>
</comment>
<protein>
    <submittedName>
        <fullName evidence="1">Uncharacterized protein</fullName>
    </submittedName>
</protein>
<evidence type="ECO:0000313" key="1">
    <source>
        <dbReference type="EMBL" id="ERM82187.1"/>
    </source>
</evidence>
<proteinExistence type="predicted"/>
<name>U5C1X8_9BACT</name>